<feature type="transmembrane region" description="Helical" evidence="6">
    <location>
        <begin position="149"/>
        <end position="174"/>
    </location>
</feature>
<name>A0A0M0L5R0_9BACI</name>
<dbReference type="Pfam" id="PF07690">
    <property type="entry name" value="MFS_1"/>
    <property type="match status" value="1"/>
</dbReference>
<dbReference type="InterPro" id="IPR036259">
    <property type="entry name" value="MFS_trans_sf"/>
</dbReference>
<evidence type="ECO:0000256" key="6">
    <source>
        <dbReference type="SAM" id="Phobius"/>
    </source>
</evidence>
<evidence type="ECO:0000259" key="7">
    <source>
        <dbReference type="PROSITE" id="PS50850"/>
    </source>
</evidence>
<comment type="subcellular location">
    <subcellularLocation>
        <location evidence="1">Cell membrane</location>
        <topology evidence="1">Multi-pass membrane protein</topology>
    </subcellularLocation>
</comment>
<evidence type="ECO:0000313" key="8">
    <source>
        <dbReference type="EMBL" id="KOO45978.1"/>
    </source>
</evidence>
<feature type="transmembrane region" description="Helical" evidence="6">
    <location>
        <begin position="327"/>
        <end position="354"/>
    </location>
</feature>
<dbReference type="EMBL" id="LILC01000015">
    <property type="protein sequence ID" value="KOO45978.1"/>
    <property type="molecule type" value="Genomic_DNA"/>
</dbReference>
<feature type="transmembrane region" description="Helical" evidence="6">
    <location>
        <begin position="276"/>
        <end position="295"/>
    </location>
</feature>
<feature type="domain" description="Major facilitator superfamily (MFS) profile" evidence="7">
    <location>
        <begin position="12"/>
        <end position="417"/>
    </location>
</feature>
<feature type="transmembrane region" description="Helical" evidence="6">
    <location>
        <begin position="90"/>
        <end position="110"/>
    </location>
</feature>
<feature type="transmembrane region" description="Helical" evidence="6">
    <location>
        <begin position="21"/>
        <end position="42"/>
    </location>
</feature>
<accession>A0A0M0L5R0</accession>
<dbReference type="InterPro" id="IPR011701">
    <property type="entry name" value="MFS"/>
</dbReference>
<feature type="transmembrane region" description="Helical" evidence="6">
    <location>
        <begin position="304"/>
        <end position="321"/>
    </location>
</feature>
<evidence type="ECO:0000256" key="4">
    <source>
        <dbReference type="ARBA" id="ARBA00022989"/>
    </source>
</evidence>
<evidence type="ECO:0000256" key="3">
    <source>
        <dbReference type="ARBA" id="ARBA00022692"/>
    </source>
</evidence>
<keyword evidence="2" id="KW-0813">Transport</keyword>
<keyword evidence="5 6" id="KW-0472">Membrane</keyword>
<organism evidence="8 9">
    <name type="scientific">Priestia koreensis</name>
    <dbReference type="NCBI Taxonomy" id="284581"/>
    <lineage>
        <taxon>Bacteria</taxon>
        <taxon>Bacillati</taxon>
        <taxon>Bacillota</taxon>
        <taxon>Bacilli</taxon>
        <taxon>Bacillales</taxon>
        <taxon>Bacillaceae</taxon>
        <taxon>Priestia</taxon>
    </lineage>
</organism>
<dbReference type="CDD" id="cd06174">
    <property type="entry name" value="MFS"/>
    <property type="match status" value="1"/>
</dbReference>
<dbReference type="Gene3D" id="1.20.1250.20">
    <property type="entry name" value="MFS general substrate transporter like domains"/>
    <property type="match status" value="2"/>
</dbReference>
<dbReference type="PANTHER" id="PTHR23528:SF1">
    <property type="entry name" value="MAJOR FACILITATOR SUPERFAMILY (MFS) PROFILE DOMAIN-CONTAINING PROTEIN"/>
    <property type="match status" value="1"/>
</dbReference>
<dbReference type="SUPFAM" id="SSF103473">
    <property type="entry name" value="MFS general substrate transporter"/>
    <property type="match status" value="1"/>
</dbReference>
<feature type="transmembrane region" description="Helical" evidence="6">
    <location>
        <begin position="116"/>
        <end position="137"/>
    </location>
</feature>
<comment type="caution">
    <text evidence="8">The sequence shown here is derived from an EMBL/GenBank/DDBJ whole genome shotgun (WGS) entry which is preliminary data.</text>
</comment>
<evidence type="ECO:0000256" key="2">
    <source>
        <dbReference type="ARBA" id="ARBA00022448"/>
    </source>
</evidence>
<feature type="transmembrane region" description="Helical" evidence="6">
    <location>
        <begin position="234"/>
        <end position="256"/>
    </location>
</feature>
<dbReference type="GO" id="GO:0022857">
    <property type="term" value="F:transmembrane transporter activity"/>
    <property type="evidence" value="ECO:0007669"/>
    <property type="project" value="InterPro"/>
</dbReference>
<evidence type="ECO:0000256" key="5">
    <source>
        <dbReference type="ARBA" id="ARBA00023136"/>
    </source>
</evidence>
<keyword evidence="4 6" id="KW-1133">Transmembrane helix</keyword>
<reference evidence="9" key="1">
    <citation type="submission" date="2015-08" db="EMBL/GenBank/DDBJ databases">
        <title>Fjat-14210 dsm16467.</title>
        <authorList>
            <person name="Liu B."/>
            <person name="Wang J."/>
            <person name="Zhu Y."/>
            <person name="Liu G."/>
            <person name="Chen Q."/>
            <person name="Chen Z."/>
            <person name="Lan J."/>
            <person name="Che J."/>
            <person name="Ge C."/>
            <person name="Shi H."/>
            <person name="Pan Z."/>
            <person name="Liu X."/>
        </authorList>
    </citation>
    <scope>NUCLEOTIDE SEQUENCE [LARGE SCALE GENOMIC DNA]</scope>
    <source>
        <strain evidence="9">DSM 16467</strain>
    </source>
</reference>
<feature type="transmembrane region" description="Helical" evidence="6">
    <location>
        <begin position="54"/>
        <end position="78"/>
    </location>
</feature>
<evidence type="ECO:0000313" key="9">
    <source>
        <dbReference type="Proteomes" id="UP000037558"/>
    </source>
</evidence>
<dbReference type="AlphaFoldDB" id="A0A0M0L5R0"/>
<keyword evidence="3 6" id="KW-0812">Transmembrane</keyword>
<dbReference type="RefSeq" id="WP_053401850.1">
    <property type="nucleotide sequence ID" value="NZ_LILC01000015.1"/>
</dbReference>
<dbReference type="Proteomes" id="UP000037558">
    <property type="component" value="Unassembled WGS sequence"/>
</dbReference>
<feature type="transmembrane region" description="Helical" evidence="6">
    <location>
        <begin position="180"/>
        <end position="198"/>
    </location>
</feature>
<dbReference type="OrthoDB" id="9764596at2"/>
<dbReference type="PANTHER" id="PTHR23528">
    <property type="match status" value="1"/>
</dbReference>
<dbReference type="PATRIC" id="fig|284581.3.peg.1582"/>
<dbReference type="STRING" id="284581.AMD01_12995"/>
<dbReference type="InterPro" id="IPR020846">
    <property type="entry name" value="MFS_dom"/>
</dbReference>
<dbReference type="GO" id="GO:0005886">
    <property type="term" value="C:plasma membrane"/>
    <property type="evidence" value="ECO:0007669"/>
    <property type="project" value="UniProtKB-SubCell"/>
</dbReference>
<dbReference type="PROSITE" id="PS50850">
    <property type="entry name" value="MFS"/>
    <property type="match status" value="1"/>
</dbReference>
<sequence length="434" mass="46607">MSKQAIRGQVSTPFGRLTTGIMFGYTCMMVGLLTPAMMLLTFKMMEIDPNGYTSSYGLIAGVGAIFALAGNPLGGAISDRTNIGFRRRKTWIFLGPLLGAAALLFIGFATEIWQVLVGWCVAQLFFNFGMAAYTALIPDQVKVEKQGTISGLLGLALPLGVAIGTVLMMSIGTASTHTKWILISAIGVIGPIISLFIIRDGKIEIPHVERSGDKTSLVEKISKVYPSPRKFPEFSWAIASKFLIMMGYFSTLYMTVMLVNRLGFSEQQATNSIGTINLVGLAATSLTSIVGGLLADKFKKQKPFLYGSTVIIIVGLLMLTFTTNFSIILIASIIMGLGLGCFTAVDLALVSRILPNKEDAAKDFGLMNVANALPQSIVPALAPLLLAIGSWPFFFLFLTGCTVLGMLSLKPLPEVGQSKEEVVPLPIEVPRQLS</sequence>
<gene>
    <name evidence="8" type="ORF">AMD01_12995</name>
</gene>
<protein>
    <submittedName>
        <fullName evidence="8">MFS transporter</fullName>
    </submittedName>
</protein>
<proteinExistence type="predicted"/>
<keyword evidence="9" id="KW-1185">Reference proteome</keyword>
<evidence type="ECO:0000256" key="1">
    <source>
        <dbReference type="ARBA" id="ARBA00004651"/>
    </source>
</evidence>